<comment type="function">
    <text evidence="7">Catalyzes the reduction of the glycolytic intermediate dihydroxyacetone phosphate (DHAP) to sn-glycerol 3-phosphate (G3P), the key precursor for phospholipid synthesis.</text>
</comment>
<evidence type="ECO:0000313" key="16">
    <source>
        <dbReference type="Proteomes" id="UP000245390"/>
    </source>
</evidence>
<evidence type="ECO:0000256" key="10">
    <source>
        <dbReference type="PIRSR" id="PIRSR000114-3"/>
    </source>
</evidence>
<dbReference type="GO" id="GO:0005829">
    <property type="term" value="C:cytosol"/>
    <property type="evidence" value="ECO:0007669"/>
    <property type="project" value="TreeGrafter"/>
</dbReference>
<feature type="binding site" evidence="9">
    <location>
        <position position="100"/>
    </location>
    <ligand>
        <name>substrate</name>
    </ligand>
</feature>
<evidence type="ECO:0000256" key="8">
    <source>
        <dbReference type="PIRSR" id="PIRSR000114-1"/>
    </source>
</evidence>
<dbReference type="GO" id="GO:0046167">
    <property type="term" value="P:glycerol-3-phosphate biosynthetic process"/>
    <property type="evidence" value="ECO:0007669"/>
    <property type="project" value="UniProtKB-UniRule"/>
</dbReference>
<dbReference type="GO" id="GO:0006650">
    <property type="term" value="P:glycerophospholipid metabolic process"/>
    <property type="evidence" value="ECO:0007669"/>
    <property type="project" value="UniProtKB-UniRule"/>
</dbReference>
<accession>A0A316G6G7</accession>
<dbReference type="KEGG" id="salo:EF888_21400"/>
<comment type="caution">
    <text evidence="7">Lacks conserved residue(s) required for the propagation of feature annotation.</text>
</comment>
<name>A0A316G6G7_9RHOB</name>
<feature type="binding site" evidence="7">
    <location>
        <position position="11"/>
    </location>
    <ligand>
        <name>NADPH</name>
        <dbReference type="ChEBI" id="CHEBI:57783"/>
    </ligand>
</feature>
<keyword evidence="7" id="KW-0547">Nucleotide-binding</keyword>
<dbReference type="Gene3D" id="3.40.50.720">
    <property type="entry name" value="NAD(P)-binding Rossmann-like Domain"/>
    <property type="match status" value="1"/>
</dbReference>
<feature type="binding site" evidence="7">
    <location>
        <position position="246"/>
    </location>
    <ligand>
        <name>sn-glycerol 3-phosphate</name>
        <dbReference type="ChEBI" id="CHEBI:57597"/>
    </ligand>
</feature>
<evidence type="ECO:0000259" key="14">
    <source>
        <dbReference type="Pfam" id="PF07479"/>
    </source>
</evidence>
<evidence type="ECO:0000256" key="6">
    <source>
        <dbReference type="ARBA" id="ARBA00023264"/>
    </source>
</evidence>
<dbReference type="SUPFAM" id="SSF51735">
    <property type="entry name" value="NAD(P)-binding Rossmann-fold domains"/>
    <property type="match status" value="1"/>
</dbReference>
<feature type="binding site" evidence="7">
    <location>
        <position position="245"/>
    </location>
    <ligand>
        <name>NADPH</name>
        <dbReference type="ChEBI" id="CHEBI:57783"/>
    </ligand>
</feature>
<dbReference type="PRINTS" id="PR00077">
    <property type="entry name" value="GPDHDRGNASE"/>
</dbReference>
<comment type="catalytic activity">
    <reaction evidence="7">
        <text>sn-glycerol 3-phosphate + NAD(+) = dihydroxyacetone phosphate + NADH + H(+)</text>
        <dbReference type="Rhea" id="RHEA:11092"/>
        <dbReference type="ChEBI" id="CHEBI:15378"/>
        <dbReference type="ChEBI" id="CHEBI:57540"/>
        <dbReference type="ChEBI" id="CHEBI:57597"/>
        <dbReference type="ChEBI" id="CHEBI:57642"/>
        <dbReference type="ChEBI" id="CHEBI:57945"/>
        <dbReference type="EC" id="1.1.1.94"/>
    </reaction>
</comment>
<feature type="binding site" evidence="7">
    <location>
        <position position="132"/>
    </location>
    <ligand>
        <name>NADPH</name>
        <dbReference type="ChEBI" id="CHEBI:57783"/>
    </ligand>
</feature>
<evidence type="ECO:0000256" key="3">
    <source>
        <dbReference type="ARBA" id="ARBA00023002"/>
    </source>
</evidence>
<evidence type="ECO:0000256" key="12">
    <source>
        <dbReference type="RuleBase" id="RU000439"/>
    </source>
</evidence>
<feature type="domain" description="Glycerol-3-phosphate dehydrogenase NAD-dependent N-terminal" evidence="13">
    <location>
        <begin position="2"/>
        <end position="149"/>
    </location>
</feature>
<feature type="binding site" evidence="7">
    <location>
        <position position="100"/>
    </location>
    <ligand>
        <name>NADPH</name>
        <dbReference type="ChEBI" id="CHEBI:57783"/>
    </ligand>
</feature>
<dbReference type="PANTHER" id="PTHR11728:SF1">
    <property type="entry name" value="GLYCEROL-3-PHOSPHATE DEHYDROGENASE [NAD(+)] 2, CHLOROPLASTIC"/>
    <property type="match status" value="1"/>
</dbReference>
<keyword evidence="7" id="KW-0963">Cytoplasm</keyword>
<feature type="binding site" evidence="7">
    <location>
        <position position="263"/>
    </location>
    <ligand>
        <name>NADPH</name>
        <dbReference type="ChEBI" id="CHEBI:57783"/>
    </ligand>
</feature>
<evidence type="ECO:0000256" key="7">
    <source>
        <dbReference type="HAMAP-Rule" id="MF_00394"/>
    </source>
</evidence>
<dbReference type="PROSITE" id="PS00957">
    <property type="entry name" value="NAD_G3PDH"/>
    <property type="match status" value="1"/>
</dbReference>
<keyword evidence="7 10" id="KW-0520">NAD</keyword>
<evidence type="ECO:0000256" key="4">
    <source>
        <dbReference type="ARBA" id="ARBA00023098"/>
    </source>
</evidence>
<dbReference type="EC" id="1.1.1.94" evidence="7"/>
<keyword evidence="2 7" id="KW-0444">Lipid biosynthesis</keyword>
<comment type="pathway">
    <text evidence="7">Membrane lipid metabolism; glycerophospholipid metabolism.</text>
</comment>
<dbReference type="RefSeq" id="WP_109759235.1">
    <property type="nucleotide sequence ID" value="NZ_CP034588.1"/>
</dbReference>
<dbReference type="Gene3D" id="1.10.1040.10">
    <property type="entry name" value="N-(1-d-carboxylethyl)-l-norvaline Dehydrogenase, domain 2"/>
    <property type="match status" value="1"/>
</dbReference>
<comment type="caution">
    <text evidence="15">The sequence shown here is derived from an EMBL/GenBank/DDBJ whole genome shotgun (WGS) entry which is preliminary data.</text>
</comment>
<dbReference type="InterPro" id="IPR008927">
    <property type="entry name" value="6-PGluconate_DH-like_C_sf"/>
</dbReference>
<feature type="binding site" evidence="10">
    <location>
        <position position="245"/>
    </location>
    <ligand>
        <name>NAD(+)</name>
        <dbReference type="ChEBI" id="CHEBI:57540"/>
    </ligand>
</feature>
<dbReference type="AlphaFoldDB" id="A0A316G6G7"/>
<evidence type="ECO:0000313" key="15">
    <source>
        <dbReference type="EMBL" id="PWK56549.1"/>
    </source>
</evidence>
<feature type="binding site" evidence="9">
    <location>
        <begin position="245"/>
        <end position="246"/>
    </location>
    <ligand>
        <name>substrate</name>
    </ligand>
</feature>
<feature type="binding site" evidence="7">
    <location>
        <position position="100"/>
    </location>
    <ligand>
        <name>sn-glycerol 3-phosphate</name>
        <dbReference type="ChEBI" id="CHEBI:57597"/>
    </ligand>
</feature>
<evidence type="ECO:0000256" key="11">
    <source>
        <dbReference type="RuleBase" id="RU000437"/>
    </source>
</evidence>
<feature type="active site" description="Proton acceptor" evidence="7 8">
    <location>
        <position position="181"/>
    </location>
</feature>
<dbReference type="Pfam" id="PF07479">
    <property type="entry name" value="NAD_Gly3P_dh_C"/>
    <property type="match status" value="1"/>
</dbReference>
<dbReference type="NCBIfam" id="NF000942">
    <property type="entry name" value="PRK00094.1-4"/>
    <property type="match status" value="1"/>
</dbReference>
<dbReference type="Proteomes" id="UP000245390">
    <property type="component" value="Unassembled WGS sequence"/>
</dbReference>
<dbReference type="SUPFAM" id="SSF48179">
    <property type="entry name" value="6-phosphogluconate dehydrogenase C-terminal domain-like"/>
    <property type="match status" value="1"/>
</dbReference>
<dbReference type="EMBL" id="QGGV01000004">
    <property type="protein sequence ID" value="PWK56549.1"/>
    <property type="molecule type" value="Genomic_DNA"/>
</dbReference>
<keyword evidence="16" id="KW-1185">Reference proteome</keyword>
<keyword evidence="3 7" id="KW-0560">Oxidoreductase</keyword>
<evidence type="ECO:0000256" key="5">
    <source>
        <dbReference type="ARBA" id="ARBA00023209"/>
    </source>
</evidence>
<evidence type="ECO:0000256" key="2">
    <source>
        <dbReference type="ARBA" id="ARBA00022516"/>
    </source>
</evidence>
<feature type="binding site" evidence="7">
    <location>
        <position position="266"/>
    </location>
    <ligand>
        <name>NADPH</name>
        <dbReference type="ChEBI" id="CHEBI:57783"/>
    </ligand>
</feature>
<feature type="binding site" evidence="10">
    <location>
        <begin position="7"/>
        <end position="12"/>
    </location>
    <ligand>
        <name>NAD(+)</name>
        <dbReference type="ChEBI" id="CHEBI:57540"/>
    </ligand>
</feature>
<comment type="subcellular location">
    <subcellularLocation>
        <location evidence="7">Cytoplasm</location>
    </subcellularLocation>
</comment>
<feature type="binding site" evidence="10">
    <location>
        <position position="132"/>
    </location>
    <ligand>
        <name>NAD(+)</name>
        <dbReference type="ChEBI" id="CHEBI:57540"/>
    </ligand>
</feature>
<dbReference type="NCBIfam" id="NF000940">
    <property type="entry name" value="PRK00094.1-2"/>
    <property type="match status" value="1"/>
</dbReference>
<dbReference type="InterPro" id="IPR006168">
    <property type="entry name" value="G3P_DH_NAD-dep"/>
</dbReference>
<keyword evidence="6 7" id="KW-1208">Phospholipid metabolism</keyword>
<dbReference type="GO" id="GO:0008654">
    <property type="term" value="P:phospholipid biosynthetic process"/>
    <property type="evidence" value="ECO:0007669"/>
    <property type="project" value="UniProtKB-KW"/>
</dbReference>
<feature type="binding site" evidence="7">
    <location>
        <position position="31"/>
    </location>
    <ligand>
        <name>NADPH</name>
        <dbReference type="ChEBI" id="CHEBI:57783"/>
    </ligand>
</feature>
<dbReference type="InterPro" id="IPR011128">
    <property type="entry name" value="G3P_DH_NAD-dep_N"/>
</dbReference>
<evidence type="ECO:0000256" key="9">
    <source>
        <dbReference type="PIRSR" id="PIRSR000114-2"/>
    </source>
</evidence>
<comment type="similarity">
    <text evidence="1 7 11">Belongs to the NAD-dependent glycerol-3-phosphate dehydrogenase family.</text>
</comment>
<feature type="binding site" evidence="7">
    <location>
        <position position="130"/>
    </location>
    <ligand>
        <name>sn-glycerol 3-phosphate</name>
        <dbReference type="ChEBI" id="CHEBI:57597"/>
    </ligand>
</feature>
<gene>
    <name evidence="7" type="primary">gpsA</name>
    <name evidence="15" type="ORF">C8D95_104221</name>
</gene>
<evidence type="ECO:0000259" key="13">
    <source>
        <dbReference type="Pfam" id="PF01210"/>
    </source>
</evidence>
<dbReference type="GO" id="GO:0051287">
    <property type="term" value="F:NAD binding"/>
    <property type="evidence" value="ECO:0007669"/>
    <property type="project" value="InterPro"/>
</dbReference>
<comment type="catalytic activity">
    <reaction evidence="7 12">
        <text>sn-glycerol 3-phosphate + NADP(+) = dihydroxyacetone phosphate + NADPH + H(+)</text>
        <dbReference type="Rhea" id="RHEA:11096"/>
        <dbReference type="ChEBI" id="CHEBI:15378"/>
        <dbReference type="ChEBI" id="CHEBI:57597"/>
        <dbReference type="ChEBI" id="CHEBI:57642"/>
        <dbReference type="ChEBI" id="CHEBI:57783"/>
        <dbReference type="ChEBI" id="CHEBI:58349"/>
        <dbReference type="EC" id="1.1.1.94"/>
    </reaction>
</comment>
<feature type="binding site" evidence="7">
    <location>
        <position position="234"/>
    </location>
    <ligand>
        <name>sn-glycerol 3-phosphate</name>
        <dbReference type="ChEBI" id="CHEBI:57597"/>
    </ligand>
</feature>
<dbReference type="UniPathway" id="UPA00940"/>
<protein>
    <recommendedName>
        <fullName evidence="7">Glycerol-3-phosphate dehydrogenase [NAD(P)+]</fullName>
        <ecNumber evidence="7">1.1.1.94</ecNumber>
    </recommendedName>
    <alternativeName>
        <fullName evidence="7">NAD(P)(+)-dependent glycerol-3-phosphate dehydrogenase</fullName>
    </alternativeName>
    <alternativeName>
        <fullName evidence="7">NAD(P)H-dependent dihydroxyacetone-phosphate reductase</fullName>
    </alternativeName>
</protein>
<dbReference type="GO" id="GO:0005975">
    <property type="term" value="P:carbohydrate metabolic process"/>
    <property type="evidence" value="ECO:0007669"/>
    <property type="project" value="InterPro"/>
</dbReference>
<dbReference type="GO" id="GO:0046168">
    <property type="term" value="P:glycerol-3-phosphate catabolic process"/>
    <property type="evidence" value="ECO:0007669"/>
    <property type="project" value="InterPro"/>
</dbReference>
<keyword evidence="7" id="KW-0521">NADP</keyword>
<evidence type="ECO:0000256" key="1">
    <source>
        <dbReference type="ARBA" id="ARBA00011009"/>
    </source>
</evidence>
<dbReference type="InterPro" id="IPR036291">
    <property type="entry name" value="NAD(P)-bd_dom_sf"/>
</dbReference>
<dbReference type="PANTHER" id="PTHR11728">
    <property type="entry name" value="GLYCEROL-3-PHOSPHATE DEHYDROGENASE"/>
    <property type="match status" value="1"/>
</dbReference>
<feature type="binding site" evidence="7">
    <location>
        <position position="181"/>
    </location>
    <ligand>
        <name>sn-glycerol 3-phosphate</name>
        <dbReference type="ChEBI" id="CHEBI:57597"/>
    </ligand>
</feature>
<keyword evidence="4 7" id="KW-0443">Lipid metabolism</keyword>
<dbReference type="HAMAP" id="MF_00394">
    <property type="entry name" value="NAD_Glyc3P_dehydrog"/>
    <property type="match status" value="1"/>
</dbReference>
<sequence>MSIAILGGGAFGTALALTLSADGTPVTLWIRDAEEAGAMTASRRTGRRLPGLDLPPSLAVTSDMPDAELTLLTVPAQTVRAFLERHAHTLASRSLVTCAKGIERRTGLGPVSVVTDTLPGTRAGILTGPSFAVDIARGLPTALVLAMPDVTEDEQAALSRPALRVYRTDDVAGAELGGALKNVIALAAGMAIGAGLGDSARAALIARGFAEMTRFTVRGGGRPETLAGLSGLGDLVLTATSDKSRNFAAGCALGRGETLDSSVTVEGVATAQALAETSTPDDMPITHAVAAVTRGDMGVIDATDALLARPMRKE</sequence>
<dbReference type="OrthoDB" id="9812273at2"/>
<reference evidence="15 16" key="1">
    <citation type="submission" date="2018-05" db="EMBL/GenBank/DDBJ databases">
        <title>Genomic Encyclopedia of Type Strains, Phase IV (KMG-IV): sequencing the most valuable type-strain genomes for metagenomic binning, comparative biology and taxonomic classification.</title>
        <authorList>
            <person name="Goeker M."/>
        </authorList>
    </citation>
    <scope>NUCLEOTIDE SEQUENCE [LARGE SCALE GENOMIC DNA]</scope>
    <source>
        <strain evidence="15 16">DSM 103371</strain>
    </source>
</reference>
<feature type="binding site" evidence="7">
    <location>
        <position position="245"/>
    </location>
    <ligand>
        <name>sn-glycerol 3-phosphate</name>
        <dbReference type="ChEBI" id="CHEBI:57597"/>
    </ligand>
</feature>
<dbReference type="GO" id="GO:0141152">
    <property type="term" value="F:glycerol-3-phosphate dehydrogenase (NAD+) activity"/>
    <property type="evidence" value="ECO:0007669"/>
    <property type="project" value="RHEA"/>
</dbReference>
<feature type="domain" description="Glycerol-3-phosphate dehydrogenase NAD-dependent C-terminal" evidence="14">
    <location>
        <begin position="170"/>
        <end position="302"/>
    </location>
</feature>
<organism evidence="15 16">
    <name type="scientific">Silicimonas algicola</name>
    <dbReference type="NCBI Taxonomy" id="1826607"/>
    <lineage>
        <taxon>Bacteria</taxon>
        <taxon>Pseudomonadati</taxon>
        <taxon>Pseudomonadota</taxon>
        <taxon>Alphaproteobacteria</taxon>
        <taxon>Rhodobacterales</taxon>
        <taxon>Paracoccaceae</taxon>
    </lineage>
</organism>
<dbReference type="Pfam" id="PF01210">
    <property type="entry name" value="NAD_Gly3P_dh_N"/>
    <property type="match status" value="1"/>
</dbReference>
<feature type="binding site" evidence="7">
    <location>
        <position position="128"/>
    </location>
    <ligand>
        <name>sn-glycerol 3-phosphate</name>
        <dbReference type="ChEBI" id="CHEBI:57597"/>
    </ligand>
</feature>
<dbReference type="PIRSF" id="PIRSF000114">
    <property type="entry name" value="Glycerol-3-P_dh"/>
    <property type="match status" value="1"/>
</dbReference>
<feature type="binding site" evidence="7">
    <location>
        <position position="244"/>
    </location>
    <ligand>
        <name>sn-glycerol 3-phosphate</name>
        <dbReference type="ChEBI" id="CHEBI:57597"/>
    </ligand>
</feature>
<dbReference type="InterPro" id="IPR006109">
    <property type="entry name" value="G3P_DH_NAD-dep_C"/>
</dbReference>
<proteinExistence type="inferred from homology"/>
<dbReference type="InterPro" id="IPR013328">
    <property type="entry name" value="6PGD_dom2"/>
</dbReference>
<keyword evidence="5 7" id="KW-0594">Phospholipid biosynthesis</keyword>
<dbReference type="GO" id="GO:0141153">
    <property type="term" value="F:glycerol-3-phosphate dehydrogenase (NADP+) activity"/>
    <property type="evidence" value="ECO:0007669"/>
    <property type="project" value="RHEA"/>
</dbReference>